<dbReference type="InterPro" id="IPR050109">
    <property type="entry name" value="HTH-type_TetR-like_transc_reg"/>
</dbReference>
<organism evidence="7 8">
    <name type="scientific">Aquibacillus koreensis</name>
    <dbReference type="NCBI Taxonomy" id="279446"/>
    <lineage>
        <taxon>Bacteria</taxon>
        <taxon>Bacillati</taxon>
        <taxon>Bacillota</taxon>
        <taxon>Bacilli</taxon>
        <taxon>Bacillales</taxon>
        <taxon>Bacillaceae</taxon>
        <taxon>Aquibacillus</taxon>
    </lineage>
</organism>
<keyword evidence="3 5" id="KW-0238">DNA-binding</keyword>
<feature type="DNA-binding region" description="H-T-H motif" evidence="5">
    <location>
        <begin position="42"/>
        <end position="61"/>
    </location>
</feature>
<dbReference type="PROSITE" id="PS50977">
    <property type="entry name" value="HTH_TETR_2"/>
    <property type="match status" value="1"/>
</dbReference>
<dbReference type="Pfam" id="PF00440">
    <property type="entry name" value="TetR_N"/>
    <property type="match status" value="1"/>
</dbReference>
<protein>
    <submittedName>
        <fullName evidence="7">TetR/AcrR family transcriptional regulator</fullName>
    </submittedName>
</protein>
<evidence type="ECO:0000256" key="3">
    <source>
        <dbReference type="ARBA" id="ARBA00023125"/>
    </source>
</evidence>
<keyword evidence="8" id="KW-1185">Reference proteome</keyword>
<dbReference type="SUPFAM" id="SSF46689">
    <property type="entry name" value="Homeodomain-like"/>
    <property type="match status" value="1"/>
</dbReference>
<dbReference type="GO" id="GO:0045892">
    <property type="term" value="P:negative regulation of DNA-templated transcription"/>
    <property type="evidence" value="ECO:0007669"/>
    <property type="project" value="UniProtKB-ARBA"/>
</dbReference>
<dbReference type="InterPro" id="IPR009057">
    <property type="entry name" value="Homeodomain-like_sf"/>
</dbReference>
<dbReference type="GO" id="GO:0000976">
    <property type="term" value="F:transcription cis-regulatory region binding"/>
    <property type="evidence" value="ECO:0007669"/>
    <property type="project" value="TreeGrafter"/>
</dbReference>
<dbReference type="EMBL" id="JAMQJZ010000015">
    <property type="protein sequence ID" value="MDC3421947.1"/>
    <property type="molecule type" value="Genomic_DNA"/>
</dbReference>
<evidence type="ECO:0000256" key="2">
    <source>
        <dbReference type="ARBA" id="ARBA00023015"/>
    </source>
</evidence>
<evidence type="ECO:0000313" key="7">
    <source>
        <dbReference type="EMBL" id="MDC3421947.1"/>
    </source>
</evidence>
<keyword evidence="4" id="KW-0804">Transcription</keyword>
<evidence type="ECO:0000256" key="5">
    <source>
        <dbReference type="PROSITE-ProRule" id="PRU00335"/>
    </source>
</evidence>
<reference evidence="7" key="1">
    <citation type="submission" date="2022-06" db="EMBL/GenBank/DDBJ databases">
        <title>Aquibacillus sp. a new bacterium isolated from soil saline samples.</title>
        <authorList>
            <person name="Galisteo C."/>
            <person name="De La Haba R."/>
            <person name="Sanchez-Porro C."/>
            <person name="Ventosa A."/>
        </authorList>
    </citation>
    <scope>NUCLEOTIDE SEQUENCE</scope>
    <source>
        <strain evidence="7">JCM 12387</strain>
    </source>
</reference>
<name>A0A9X3WKT7_9BACI</name>
<dbReference type="PRINTS" id="PR00455">
    <property type="entry name" value="HTHTETR"/>
</dbReference>
<accession>A0A9X3WKT7</accession>
<dbReference type="Proteomes" id="UP001145072">
    <property type="component" value="Unassembled WGS sequence"/>
</dbReference>
<comment type="caution">
    <text evidence="7">The sequence shown here is derived from an EMBL/GenBank/DDBJ whole genome shotgun (WGS) entry which is preliminary data.</text>
</comment>
<evidence type="ECO:0000256" key="1">
    <source>
        <dbReference type="ARBA" id="ARBA00022491"/>
    </source>
</evidence>
<proteinExistence type="predicted"/>
<dbReference type="InterPro" id="IPR001647">
    <property type="entry name" value="HTH_TetR"/>
</dbReference>
<feature type="domain" description="HTH tetR-type" evidence="6">
    <location>
        <begin position="19"/>
        <end position="79"/>
    </location>
</feature>
<evidence type="ECO:0000259" key="6">
    <source>
        <dbReference type="PROSITE" id="PS50977"/>
    </source>
</evidence>
<sequence length="206" mass="23719">MKDKPNRSLGRPRASDIKKPTKQMILETATELFIARGYQEVSIDDVAKKCNVTKATVYYYYASKANLFTETMVQMMLRIRGYMKKMLEEDIPLRDRLLKVTIAHLHATFDLDLEGFMRETKNALTKEQVKMIHQAEETMYEAIEIAFNKEIEAGKIGTVNTKFAAHSFTSLLKVGNYRDANNNPIFSSVEETAEQIITFLWKGLYN</sequence>
<gene>
    <name evidence="7" type="ORF">NC661_16345</name>
</gene>
<dbReference type="Gene3D" id="1.10.10.60">
    <property type="entry name" value="Homeodomain-like"/>
    <property type="match status" value="1"/>
</dbReference>
<dbReference type="RefSeq" id="WP_259870399.1">
    <property type="nucleotide sequence ID" value="NZ_JAMQJZ010000015.1"/>
</dbReference>
<evidence type="ECO:0000256" key="4">
    <source>
        <dbReference type="ARBA" id="ARBA00023163"/>
    </source>
</evidence>
<dbReference type="PANTHER" id="PTHR30055">
    <property type="entry name" value="HTH-TYPE TRANSCRIPTIONAL REGULATOR RUTR"/>
    <property type="match status" value="1"/>
</dbReference>
<dbReference type="PANTHER" id="PTHR30055:SF175">
    <property type="entry name" value="HTH-TYPE TRANSCRIPTIONAL REPRESSOR KSTR2"/>
    <property type="match status" value="1"/>
</dbReference>
<evidence type="ECO:0000313" key="8">
    <source>
        <dbReference type="Proteomes" id="UP001145072"/>
    </source>
</evidence>
<dbReference type="GO" id="GO:0003700">
    <property type="term" value="F:DNA-binding transcription factor activity"/>
    <property type="evidence" value="ECO:0007669"/>
    <property type="project" value="TreeGrafter"/>
</dbReference>
<keyword evidence="2" id="KW-0805">Transcription regulation</keyword>
<keyword evidence="1" id="KW-0678">Repressor</keyword>
<dbReference type="FunFam" id="1.10.10.60:FF:000141">
    <property type="entry name" value="TetR family transcriptional regulator"/>
    <property type="match status" value="1"/>
</dbReference>
<dbReference type="AlphaFoldDB" id="A0A9X3WKT7"/>
<dbReference type="Gene3D" id="1.10.357.10">
    <property type="entry name" value="Tetracycline Repressor, domain 2"/>
    <property type="match status" value="1"/>
</dbReference>